<evidence type="ECO:0000256" key="2">
    <source>
        <dbReference type="SAM" id="SignalP"/>
    </source>
</evidence>
<sequence length="194" mass="20711">MLLAVVSLTGVAGTAAAGTSGPGSDAKLPTGLVAPGPGTPEVVPSNLVTDRTWDKETASLTDFTRNINDSRAKITARTDVGIRAAAAAGVINLANSTCWDEHAWNPTSDHPLGKGCDLFFAYKTSEGRAAGWRAANWFVANQAKLGVYYLIWQGRFWGAYAPKAWTDYQSSVYGCPNPANVTGCHYDHIHVSFY</sequence>
<name>A0A938YGQ1_9ACTN</name>
<reference evidence="4" key="1">
    <citation type="submission" date="2021-01" db="EMBL/GenBank/DDBJ databases">
        <title>YIM 132084 draft genome.</title>
        <authorList>
            <person name="An D."/>
        </authorList>
    </citation>
    <scope>NUCLEOTIDE SEQUENCE</scope>
    <source>
        <strain evidence="4">YIM 132084</strain>
    </source>
</reference>
<feature type="compositionally biased region" description="Low complexity" evidence="1">
    <location>
        <begin position="14"/>
        <end position="24"/>
    </location>
</feature>
<feature type="chain" id="PRO_5038126195" description="ARB-07466-like C-terminal domain-containing protein" evidence="2">
    <location>
        <begin position="18"/>
        <end position="194"/>
    </location>
</feature>
<keyword evidence="5" id="KW-1185">Reference proteome</keyword>
<evidence type="ECO:0000259" key="3">
    <source>
        <dbReference type="Pfam" id="PF26571"/>
    </source>
</evidence>
<dbReference type="Pfam" id="PF26571">
    <property type="entry name" value="VldE"/>
    <property type="match status" value="1"/>
</dbReference>
<keyword evidence="2" id="KW-0732">Signal</keyword>
<proteinExistence type="predicted"/>
<protein>
    <recommendedName>
        <fullName evidence="3">ARB-07466-like C-terminal domain-containing protein</fullName>
    </recommendedName>
</protein>
<evidence type="ECO:0000256" key="1">
    <source>
        <dbReference type="SAM" id="MobiDB-lite"/>
    </source>
</evidence>
<dbReference type="EMBL" id="JAERWK010000015">
    <property type="protein sequence ID" value="MBM9468052.1"/>
    <property type="molecule type" value="Genomic_DNA"/>
</dbReference>
<comment type="caution">
    <text evidence="4">The sequence shown here is derived from an EMBL/GenBank/DDBJ whole genome shotgun (WGS) entry which is preliminary data.</text>
</comment>
<organism evidence="4 5">
    <name type="scientific">Nakamurella leprariae</name>
    <dbReference type="NCBI Taxonomy" id="2803911"/>
    <lineage>
        <taxon>Bacteria</taxon>
        <taxon>Bacillati</taxon>
        <taxon>Actinomycetota</taxon>
        <taxon>Actinomycetes</taxon>
        <taxon>Nakamurellales</taxon>
        <taxon>Nakamurellaceae</taxon>
        <taxon>Nakamurella</taxon>
    </lineage>
</organism>
<dbReference type="AlphaFoldDB" id="A0A938YGQ1"/>
<feature type="domain" description="ARB-07466-like C-terminal" evidence="3">
    <location>
        <begin position="73"/>
        <end position="169"/>
    </location>
</feature>
<dbReference type="RefSeq" id="WP_205261000.1">
    <property type="nucleotide sequence ID" value="NZ_JAERWK010000015.1"/>
</dbReference>
<feature type="region of interest" description="Disordered" evidence="1">
    <location>
        <begin position="14"/>
        <end position="40"/>
    </location>
</feature>
<dbReference type="InterPro" id="IPR058593">
    <property type="entry name" value="ARB_07466-like_C"/>
</dbReference>
<feature type="signal peptide" evidence="2">
    <location>
        <begin position="1"/>
        <end position="17"/>
    </location>
</feature>
<evidence type="ECO:0000313" key="5">
    <source>
        <dbReference type="Proteomes" id="UP000663792"/>
    </source>
</evidence>
<accession>A0A938YGQ1</accession>
<gene>
    <name evidence="4" type="ORF">JL106_12250</name>
</gene>
<dbReference type="Proteomes" id="UP000663792">
    <property type="component" value="Unassembled WGS sequence"/>
</dbReference>
<evidence type="ECO:0000313" key="4">
    <source>
        <dbReference type="EMBL" id="MBM9468052.1"/>
    </source>
</evidence>